<dbReference type="AlphaFoldDB" id="A0A2G8SRT6"/>
<evidence type="ECO:0000313" key="3">
    <source>
        <dbReference type="EMBL" id="PIL36470.1"/>
    </source>
</evidence>
<name>A0A2G8SRT6_9APHY</name>
<feature type="chain" id="PRO_5013869960" evidence="2">
    <location>
        <begin position="19"/>
        <end position="456"/>
    </location>
</feature>
<feature type="signal peptide" evidence="2">
    <location>
        <begin position="1"/>
        <end position="18"/>
    </location>
</feature>
<feature type="region of interest" description="Disordered" evidence="1">
    <location>
        <begin position="248"/>
        <end position="299"/>
    </location>
</feature>
<evidence type="ECO:0000313" key="4">
    <source>
        <dbReference type="Proteomes" id="UP000230002"/>
    </source>
</evidence>
<keyword evidence="2" id="KW-0732">Signal</keyword>
<feature type="compositionally biased region" description="Acidic residues" evidence="1">
    <location>
        <begin position="145"/>
        <end position="193"/>
    </location>
</feature>
<protein>
    <submittedName>
        <fullName evidence="3">Uncharacterized protein</fullName>
    </submittedName>
</protein>
<evidence type="ECO:0000256" key="2">
    <source>
        <dbReference type="SAM" id="SignalP"/>
    </source>
</evidence>
<feature type="compositionally biased region" description="Low complexity" evidence="1">
    <location>
        <begin position="199"/>
        <end position="224"/>
    </location>
</feature>
<comment type="caution">
    <text evidence="3">The sequence shown here is derived from an EMBL/GenBank/DDBJ whole genome shotgun (WGS) entry which is preliminary data.</text>
</comment>
<organism evidence="3 4">
    <name type="scientific">Ganoderma sinense ZZ0214-1</name>
    <dbReference type="NCBI Taxonomy" id="1077348"/>
    <lineage>
        <taxon>Eukaryota</taxon>
        <taxon>Fungi</taxon>
        <taxon>Dikarya</taxon>
        <taxon>Basidiomycota</taxon>
        <taxon>Agaricomycotina</taxon>
        <taxon>Agaricomycetes</taxon>
        <taxon>Polyporales</taxon>
        <taxon>Polyporaceae</taxon>
        <taxon>Ganoderma</taxon>
    </lineage>
</organism>
<sequence length="456" mass="49168">MAAALSLSLLSHTLFLKSQVPFPVAQLSRMPVGKSNPKVAKKRDELLATFDILSSHLQTTFVALSTAYAKCKSAKTKAETATSDENGHFHVQPNSVAGPSRGTAHLMFVLGPSANSARARIVLTIDGLDIKVWGTRPYEFLARDEVDDDMEGESDSEEDSEEFEDCCEGEDSEEEEEEERSGSEEDASEDEGARDDASSDSGSSPPSSRSPSPSPPKRSLAPSPESLPSPFVPATPLPVKPTPFTFVHPLPSSSTDPVAAREFQTTPKPPESSQASSKSNPRAASVPPSPHEASPAPPELSYAEEQLAVRAAERLLSRTLMNAWVDGEGDMSSELAPTQTHLFLRAPRRFMHPAWAARQNLSRTLDGVLDGFLEDAGAVAPSTSAGKSKTKMKGVRTEGAWIGCKSGSAYAEMEKERPVSSVEPVVSNVDDGNVEDEEDEEIWWVWDGKIVGFADW</sequence>
<dbReference type="EMBL" id="AYKW01000001">
    <property type="protein sequence ID" value="PIL36470.1"/>
    <property type="molecule type" value="Genomic_DNA"/>
</dbReference>
<gene>
    <name evidence="3" type="ORF">GSI_00159</name>
</gene>
<proteinExistence type="predicted"/>
<dbReference type="STRING" id="1077348.A0A2G8SRT6"/>
<evidence type="ECO:0000256" key="1">
    <source>
        <dbReference type="SAM" id="MobiDB-lite"/>
    </source>
</evidence>
<dbReference type="OrthoDB" id="2387165at2759"/>
<keyword evidence="4" id="KW-1185">Reference proteome</keyword>
<accession>A0A2G8SRT6</accession>
<feature type="compositionally biased region" description="Polar residues" evidence="1">
    <location>
        <begin position="263"/>
        <end position="282"/>
    </location>
</feature>
<dbReference type="Proteomes" id="UP000230002">
    <property type="component" value="Unassembled WGS sequence"/>
</dbReference>
<feature type="compositionally biased region" description="Pro residues" evidence="1">
    <location>
        <begin position="287"/>
        <end position="298"/>
    </location>
</feature>
<feature type="region of interest" description="Disordered" evidence="1">
    <location>
        <begin position="144"/>
        <end position="234"/>
    </location>
</feature>
<feature type="compositionally biased region" description="Pro residues" evidence="1">
    <location>
        <begin position="225"/>
        <end position="234"/>
    </location>
</feature>
<reference evidence="3 4" key="1">
    <citation type="journal article" date="2015" name="Sci. Rep.">
        <title>Chromosome-level genome map provides insights into diverse defense mechanisms in the medicinal fungus Ganoderma sinense.</title>
        <authorList>
            <person name="Zhu Y."/>
            <person name="Xu J."/>
            <person name="Sun C."/>
            <person name="Zhou S."/>
            <person name="Xu H."/>
            <person name="Nelson D.R."/>
            <person name="Qian J."/>
            <person name="Song J."/>
            <person name="Luo H."/>
            <person name="Xiang L."/>
            <person name="Li Y."/>
            <person name="Xu Z."/>
            <person name="Ji A."/>
            <person name="Wang L."/>
            <person name="Lu S."/>
            <person name="Hayward A."/>
            <person name="Sun W."/>
            <person name="Li X."/>
            <person name="Schwartz D.C."/>
            <person name="Wang Y."/>
            <person name="Chen S."/>
        </authorList>
    </citation>
    <scope>NUCLEOTIDE SEQUENCE [LARGE SCALE GENOMIC DNA]</scope>
    <source>
        <strain evidence="3 4">ZZ0214-1</strain>
    </source>
</reference>